<feature type="compositionally biased region" description="Polar residues" evidence="5">
    <location>
        <begin position="504"/>
        <end position="516"/>
    </location>
</feature>
<evidence type="ECO:0000256" key="5">
    <source>
        <dbReference type="SAM" id="MobiDB-lite"/>
    </source>
</evidence>
<dbReference type="Proteomes" id="UP000076842">
    <property type="component" value="Unassembled WGS sequence"/>
</dbReference>
<evidence type="ECO:0000256" key="1">
    <source>
        <dbReference type="ARBA" id="ARBA00004141"/>
    </source>
</evidence>
<evidence type="ECO:0000256" key="2">
    <source>
        <dbReference type="ARBA" id="ARBA00022692"/>
    </source>
</evidence>
<dbReference type="EMBL" id="KV424186">
    <property type="protein sequence ID" value="KZT50346.1"/>
    <property type="molecule type" value="Genomic_DNA"/>
</dbReference>
<organism evidence="7 8">
    <name type="scientific">Calocera cornea HHB12733</name>
    <dbReference type="NCBI Taxonomy" id="1353952"/>
    <lineage>
        <taxon>Eukaryota</taxon>
        <taxon>Fungi</taxon>
        <taxon>Dikarya</taxon>
        <taxon>Basidiomycota</taxon>
        <taxon>Agaricomycotina</taxon>
        <taxon>Dacrymycetes</taxon>
        <taxon>Dacrymycetales</taxon>
        <taxon>Dacrymycetaceae</taxon>
        <taxon>Calocera</taxon>
    </lineage>
</organism>
<gene>
    <name evidence="7" type="ORF">CALCODRAFT_488774</name>
</gene>
<evidence type="ECO:0000313" key="7">
    <source>
        <dbReference type="EMBL" id="KZT50346.1"/>
    </source>
</evidence>
<keyword evidence="2 6" id="KW-0812">Transmembrane</keyword>
<keyword evidence="8" id="KW-1185">Reference proteome</keyword>
<evidence type="ECO:0000313" key="8">
    <source>
        <dbReference type="Proteomes" id="UP000076842"/>
    </source>
</evidence>
<dbReference type="AlphaFoldDB" id="A0A165C755"/>
<keyword evidence="4 6" id="KW-0472">Membrane</keyword>
<feature type="transmembrane region" description="Helical" evidence="6">
    <location>
        <begin position="168"/>
        <end position="188"/>
    </location>
</feature>
<dbReference type="SUPFAM" id="SSF103481">
    <property type="entry name" value="Multidrug resistance efflux transporter EmrE"/>
    <property type="match status" value="1"/>
</dbReference>
<dbReference type="OrthoDB" id="6428174at2759"/>
<feature type="transmembrane region" description="Helical" evidence="6">
    <location>
        <begin position="31"/>
        <end position="50"/>
    </location>
</feature>
<feature type="transmembrane region" description="Helical" evidence="6">
    <location>
        <begin position="233"/>
        <end position="260"/>
    </location>
</feature>
<dbReference type="InterPro" id="IPR008521">
    <property type="entry name" value="Mg_trans_NIPA"/>
</dbReference>
<dbReference type="Pfam" id="PF05653">
    <property type="entry name" value="Mg_trans_NIPA"/>
    <property type="match status" value="1"/>
</dbReference>
<feature type="transmembrane region" description="Helical" evidence="6">
    <location>
        <begin position="267"/>
        <end position="285"/>
    </location>
</feature>
<feature type="compositionally biased region" description="Polar residues" evidence="5">
    <location>
        <begin position="537"/>
        <end position="548"/>
    </location>
</feature>
<dbReference type="InParanoid" id="A0A165C755"/>
<evidence type="ECO:0000256" key="4">
    <source>
        <dbReference type="ARBA" id="ARBA00023136"/>
    </source>
</evidence>
<accession>A0A165C755</accession>
<dbReference type="PANTHER" id="PTHR12570">
    <property type="match status" value="1"/>
</dbReference>
<feature type="compositionally biased region" description="Pro residues" evidence="5">
    <location>
        <begin position="631"/>
        <end position="640"/>
    </location>
</feature>
<feature type="transmembrane region" description="Helical" evidence="6">
    <location>
        <begin position="127"/>
        <end position="148"/>
    </location>
</feature>
<dbReference type="InterPro" id="IPR037185">
    <property type="entry name" value="EmrE-like"/>
</dbReference>
<reference evidence="7 8" key="1">
    <citation type="journal article" date="2016" name="Mol. Biol. Evol.">
        <title>Comparative Genomics of Early-Diverging Mushroom-Forming Fungi Provides Insights into the Origins of Lignocellulose Decay Capabilities.</title>
        <authorList>
            <person name="Nagy L.G."/>
            <person name="Riley R."/>
            <person name="Tritt A."/>
            <person name="Adam C."/>
            <person name="Daum C."/>
            <person name="Floudas D."/>
            <person name="Sun H."/>
            <person name="Yadav J.S."/>
            <person name="Pangilinan J."/>
            <person name="Larsson K.H."/>
            <person name="Matsuura K."/>
            <person name="Barry K."/>
            <person name="Labutti K."/>
            <person name="Kuo R."/>
            <person name="Ohm R.A."/>
            <person name="Bhattacharya S.S."/>
            <person name="Shirouzu T."/>
            <person name="Yoshinaga Y."/>
            <person name="Martin F.M."/>
            <person name="Grigoriev I.V."/>
            <person name="Hibbett D.S."/>
        </authorList>
    </citation>
    <scope>NUCLEOTIDE SEQUENCE [LARGE SCALE GENOMIC DNA]</scope>
    <source>
        <strain evidence="7 8">HHB12733</strain>
    </source>
</reference>
<evidence type="ECO:0000256" key="3">
    <source>
        <dbReference type="ARBA" id="ARBA00022989"/>
    </source>
</evidence>
<feature type="transmembrane region" description="Helical" evidence="6">
    <location>
        <begin position="195"/>
        <end position="221"/>
    </location>
</feature>
<dbReference type="STRING" id="1353952.A0A165C755"/>
<dbReference type="GO" id="GO:0016020">
    <property type="term" value="C:membrane"/>
    <property type="evidence" value="ECO:0007669"/>
    <property type="project" value="UniProtKB-SubCell"/>
</dbReference>
<feature type="transmembrane region" description="Helical" evidence="6">
    <location>
        <begin position="70"/>
        <end position="93"/>
    </location>
</feature>
<dbReference type="PANTHER" id="PTHR12570:SF92">
    <property type="entry name" value="SPICHTHYIN, ISOFORM B"/>
    <property type="match status" value="1"/>
</dbReference>
<feature type="transmembrane region" description="Helical" evidence="6">
    <location>
        <begin position="291"/>
        <end position="312"/>
    </location>
</feature>
<name>A0A165C755_9BASI</name>
<proteinExistence type="predicted"/>
<feature type="transmembrane region" description="Helical" evidence="6">
    <location>
        <begin position="99"/>
        <end position="120"/>
    </location>
</feature>
<feature type="region of interest" description="Disordered" evidence="5">
    <location>
        <begin position="463"/>
        <end position="640"/>
    </location>
</feature>
<keyword evidence="3 6" id="KW-1133">Transmembrane helix</keyword>
<evidence type="ECO:0000256" key="6">
    <source>
        <dbReference type="SAM" id="Phobius"/>
    </source>
</evidence>
<dbReference type="GO" id="GO:0015095">
    <property type="term" value="F:magnesium ion transmembrane transporter activity"/>
    <property type="evidence" value="ECO:0007669"/>
    <property type="project" value="InterPro"/>
</dbReference>
<sequence length="640" mass="68544">MSSTLASAASTAASATSTAAATPESPPAFKIVGVLLAVGSGLLIGSSFVFKKKGLLAAQQGKAAGEGVAYLKSAMWWTGMTMMILGELCNFAAYAFVEAIIVTPLGALSVVICAILSSIFLKEKLTFFGWIGCALCIVGSTIIALNGPQEQTVSTIPDFMKLFLAPGFLVYGSLVIVTALIIMFYFAPRYGKKNMLWYIMICSVIGGLSVSCTQGLGAAIVTSIRGNNQFKNWFTYFLLVFVVVTLLTEIYFLNVALALFNTAMVTPTYYVIFTFFTLVTSIILYQGVKSTVIQIMTVVLGFTVICAGITILQMSKIDPTQLKGLDRKSTMLLQAARSQTEDSEKGDLSGFEEPGLDSIRASSGIIGSIIRARSARKMSMSNGGSRYGGSRHGVTSAIPEEEGQSYAGMRRYQLSDNPVPHPPLPVDAAERISLYSTPSSQGVPTMVPKTQSNIRFTDAALLPHGHSTPKVPQRGELYDPAALGGGDPLQGSQYRGYDSDRSFRTQTAPASQSSFRDTYADPYSEDLPPIPSRHSFDTISDFNSNRPNVGTLYSHAEEDEPPSGASASEKAKRGLFSRAHSDKHYPGVHGNDIDEEEAESLVAESMSSARAQDGSLRASESPSSPGVRLLPKPPVRPGMI</sequence>
<protein>
    <submittedName>
        <fullName evidence="7">DUF803-domain-containing protein</fullName>
    </submittedName>
</protein>
<comment type="subcellular location">
    <subcellularLocation>
        <location evidence="1">Membrane</location>
        <topology evidence="1">Multi-pass membrane protein</topology>
    </subcellularLocation>
</comment>